<reference evidence="1" key="1">
    <citation type="submission" date="2021-01" db="EMBL/GenBank/DDBJ databases">
        <title>Phytophthora aleatoria, a newly-described species from Pinus radiata is distinct from Phytophthora cactorum isolates based on comparative genomics.</title>
        <authorList>
            <person name="Mcdougal R."/>
            <person name="Panda P."/>
            <person name="Williams N."/>
            <person name="Studholme D.J."/>
        </authorList>
    </citation>
    <scope>NUCLEOTIDE SEQUENCE</scope>
    <source>
        <strain evidence="1">NZFS 3830</strain>
    </source>
</reference>
<comment type="caution">
    <text evidence="1">The sequence shown here is derived from an EMBL/GenBank/DDBJ whole genome shotgun (WGS) entry which is preliminary data.</text>
</comment>
<dbReference type="AlphaFoldDB" id="A0A8T1TVI7"/>
<organism evidence="1 2">
    <name type="scientific">Phytophthora cactorum</name>
    <dbReference type="NCBI Taxonomy" id="29920"/>
    <lineage>
        <taxon>Eukaryota</taxon>
        <taxon>Sar</taxon>
        <taxon>Stramenopiles</taxon>
        <taxon>Oomycota</taxon>
        <taxon>Peronosporomycetes</taxon>
        <taxon>Peronosporales</taxon>
        <taxon>Peronosporaceae</taxon>
        <taxon>Phytophthora</taxon>
    </lineage>
</organism>
<dbReference type="Proteomes" id="UP000688947">
    <property type="component" value="Unassembled WGS sequence"/>
</dbReference>
<proteinExistence type="predicted"/>
<gene>
    <name evidence="1" type="ORF">JG687_00015943</name>
</gene>
<sequence length="67" mass="7533">MNAVGLNNTDTDLPIGELRCREDPINEYSTIQLMQCCFRTLFPDGCGGYHAIGGHETRLHDYPVSEF</sequence>
<dbReference type="EMBL" id="JAENGZ010001504">
    <property type="protein sequence ID" value="KAG6947697.1"/>
    <property type="molecule type" value="Genomic_DNA"/>
</dbReference>
<protein>
    <submittedName>
        <fullName evidence="1">Uncharacterized protein</fullName>
    </submittedName>
</protein>
<evidence type="ECO:0000313" key="2">
    <source>
        <dbReference type="Proteomes" id="UP000688947"/>
    </source>
</evidence>
<dbReference type="OrthoDB" id="123284at2759"/>
<accession>A0A8T1TVI7</accession>
<evidence type="ECO:0000313" key="1">
    <source>
        <dbReference type="EMBL" id="KAG6947697.1"/>
    </source>
</evidence>
<name>A0A8T1TVI7_9STRA</name>